<comment type="catalytic activity">
    <reaction evidence="1">
        <text>ATP + protein L-histidine = ADP + protein N-phospho-L-histidine.</text>
        <dbReference type="EC" id="2.7.13.3"/>
    </reaction>
</comment>
<keyword evidence="13" id="KW-0157">Chromophore</keyword>
<evidence type="ECO:0000313" key="18">
    <source>
        <dbReference type="EMBL" id="ADV28705.1"/>
    </source>
</evidence>
<evidence type="ECO:0000313" key="19">
    <source>
        <dbReference type="Proteomes" id="UP000008632"/>
    </source>
</evidence>
<dbReference type="Pfam" id="PF08448">
    <property type="entry name" value="PAS_4"/>
    <property type="match status" value="1"/>
</dbReference>
<keyword evidence="5" id="KW-0716">Sensory transduction</keyword>
<keyword evidence="12" id="KW-0067">ATP-binding</keyword>
<dbReference type="GO" id="GO:0005524">
    <property type="term" value="F:ATP binding"/>
    <property type="evidence" value="ECO:0007669"/>
    <property type="project" value="UniProtKB-KW"/>
</dbReference>
<evidence type="ECO:0000256" key="11">
    <source>
        <dbReference type="ARBA" id="ARBA00022777"/>
    </source>
</evidence>
<keyword evidence="14" id="KW-0843">Virulence</keyword>
<dbReference type="Gene3D" id="3.30.565.10">
    <property type="entry name" value="Histidine kinase-like ATPase, C-terminal domain"/>
    <property type="match status" value="1"/>
</dbReference>
<dbReference type="eggNOG" id="COG2202">
    <property type="taxonomic scope" value="Bacteria"/>
</dbReference>
<keyword evidence="4" id="KW-0597">Phosphoprotein</keyword>
<dbReference type="InterPro" id="IPR013656">
    <property type="entry name" value="PAS_4"/>
</dbReference>
<dbReference type="SMART" id="SM00911">
    <property type="entry name" value="HWE_HK"/>
    <property type="match status" value="1"/>
</dbReference>
<dbReference type="InterPro" id="IPR001610">
    <property type="entry name" value="PAC"/>
</dbReference>
<name>E6WX06_PSEUU</name>
<dbReference type="InterPro" id="IPR000700">
    <property type="entry name" value="PAS-assoc_C"/>
</dbReference>
<reference evidence="18 19" key="1">
    <citation type="submission" date="2011-01" db="EMBL/GenBank/DDBJ databases">
        <title>Complete sequence of Pseudoxanthomonas suwonensis 11-1.</title>
        <authorList>
            <consortium name="US DOE Joint Genome Institute"/>
            <person name="Lucas S."/>
            <person name="Copeland A."/>
            <person name="Lapidus A."/>
            <person name="Cheng J.-F."/>
            <person name="Goodwin L."/>
            <person name="Pitluck S."/>
            <person name="Teshima H."/>
            <person name="Detter J.C."/>
            <person name="Han C."/>
            <person name="Tapia R."/>
            <person name="Land M."/>
            <person name="Hauser L."/>
            <person name="Kyrpides N."/>
            <person name="Ivanova N."/>
            <person name="Ovchinnikova G."/>
            <person name="Siebers A.K."/>
            <person name="Allgaier M."/>
            <person name="Thelen M.P."/>
            <person name="Hugenholtz P."/>
            <person name="Gladden J."/>
            <person name="Woyke T."/>
        </authorList>
    </citation>
    <scope>NUCLEOTIDE SEQUENCE [LARGE SCALE GENOMIC DNA]</scope>
    <source>
        <strain evidence="19">11-1</strain>
    </source>
</reference>
<organism evidence="18 19">
    <name type="scientific">Pseudoxanthomonas suwonensis (strain 11-1)</name>
    <dbReference type="NCBI Taxonomy" id="743721"/>
    <lineage>
        <taxon>Bacteria</taxon>
        <taxon>Pseudomonadati</taxon>
        <taxon>Pseudomonadota</taxon>
        <taxon>Gammaproteobacteria</taxon>
        <taxon>Lysobacterales</taxon>
        <taxon>Lysobacteraceae</taxon>
        <taxon>Pseudoxanthomonas</taxon>
    </lineage>
</organism>
<dbReference type="HOGENOM" id="CLU_000445_114_57_6"/>
<keyword evidence="19" id="KW-1185">Reference proteome</keyword>
<dbReference type="GO" id="GO:0004673">
    <property type="term" value="F:protein histidine kinase activity"/>
    <property type="evidence" value="ECO:0007669"/>
    <property type="project" value="UniProtKB-EC"/>
</dbReference>
<dbReference type="InterPro" id="IPR000014">
    <property type="entry name" value="PAS"/>
</dbReference>
<dbReference type="EC" id="2.7.13.3" evidence="2"/>
<dbReference type="Proteomes" id="UP000008632">
    <property type="component" value="Chromosome"/>
</dbReference>
<dbReference type="SMART" id="SM00091">
    <property type="entry name" value="PAS"/>
    <property type="match status" value="1"/>
</dbReference>
<evidence type="ECO:0000256" key="10">
    <source>
        <dbReference type="ARBA" id="ARBA00022741"/>
    </source>
</evidence>
<keyword evidence="6" id="KW-0285">Flavoprotein</keyword>
<evidence type="ECO:0000256" key="14">
    <source>
        <dbReference type="ARBA" id="ARBA00023026"/>
    </source>
</evidence>
<feature type="domain" description="PAC" evidence="17">
    <location>
        <begin position="215"/>
        <end position="267"/>
    </location>
</feature>
<dbReference type="SMART" id="SM00086">
    <property type="entry name" value="PAC"/>
    <property type="match status" value="2"/>
</dbReference>
<dbReference type="PROSITE" id="PS50112">
    <property type="entry name" value="PAS"/>
    <property type="match status" value="1"/>
</dbReference>
<evidence type="ECO:0000256" key="15">
    <source>
        <dbReference type="ARBA" id="ARBA00023170"/>
    </source>
</evidence>
<dbReference type="RefSeq" id="WP_013536530.1">
    <property type="nucleotide sequence ID" value="NC_014924.1"/>
</dbReference>
<evidence type="ECO:0000256" key="3">
    <source>
        <dbReference type="ARBA" id="ARBA00022543"/>
    </source>
</evidence>
<evidence type="ECO:0000256" key="4">
    <source>
        <dbReference type="ARBA" id="ARBA00022553"/>
    </source>
</evidence>
<dbReference type="PROSITE" id="PS50113">
    <property type="entry name" value="PAC"/>
    <property type="match status" value="2"/>
</dbReference>
<dbReference type="PANTHER" id="PTHR41523:SF7">
    <property type="entry name" value="HISTIDINE KINASE"/>
    <property type="match status" value="1"/>
</dbReference>
<feature type="domain" description="PAS" evidence="16">
    <location>
        <begin position="18"/>
        <end position="66"/>
    </location>
</feature>
<dbReference type="PANTHER" id="PTHR41523">
    <property type="entry name" value="TWO-COMPONENT SYSTEM SENSOR PROTEIN"/>
    <property type="match status" value="1"/>
</dbReference>
<keyword evidence="11 18" id="KW-0418">Kinase</keyword>
<keyword evidence="15" id="KW-0675">Receptor</keyword>
<dbReference type="NCBIfam" id="TIGR00229">
    <property type="entry name" value="sensory_box"/>
    <property type="match status" value="1"/>
</dbReference>
<keyword evidence="8" id="KW-0808">Transferase</keyword>
<dbReference type="InterPro" id="IPR035965">
    <property type="entry name" value="PAS-like_dom_sf"/>
</dbReference>
<evidence type="ECO:0000259" key="16">
    <source>
        <dbReference type="PROSITE" id="PS50112"/>
    </source>
</evidence>
<dbReference type="Pfam" id="PF07536">
    <property type="entry name" value="HWE_HK"/>
    <property type="match status" value="1"/>
</dbReference>
<sequence length="461" mass="51409">MPTEDSILENVSASTTVERNPHVAVLESTPDLACLFDRQHRCIYANRALLEALGRPREQVIGRSLLELGYVPWHAAMHDSELDQVFATGRPLRGDARFRGARGERIHDYILAPVPGEDGSVEAVVATIRDVTERTAHEDVARRNERRLRAIASASSSVIYRLDPDWTRVQTLVGPGVDSPPPLSRVEVQRTRLHPDDQERIAQAIARAREETTVFEAEYRWLLGDGHYHWLASRVVPVRGDDGVVHEWVGATTDVEDRRQQEAHRRLLLDELNHRVKNTLAVVQSIAVQTLGRTSDAQAMDRFHARLLALAKCHDLLTASRWTGTCLRDVVETAIGPGMGRGLERFVIDGPRVHLAPRPSLALSMALHELCTNAVKYGSLSVPDGQVAIRWRVDEREGARRLQLEWRESGGPPVAKPARRGFGSRLVERGLRHDLDGDVVLAFEVAGVSCRIDMPLAEETS</sequence>
<evidence type="ECO:0000256" key="5">
    <source>
        <dbReference type="ARBA" id="ARBA00022606"/>
    </source>
</evidence>
<dbReference type="GO" id="GO:0009881">
    <property type="term" value="F:photoreceptor activity"/>
    <property type="evidence" value="ECO:0007669"/>
    <property type="project" value="UniProtKB-KW"/>
</dbReference>
<evidence type="ECO:0000256" key="13">
    <source>
        <dbReference type="ARBA" id="ARBA00022991"/>
    </source>
</evidence>
<feature type="domain" description="PAC" evidence="17">
    <location>
        <begin position="92"/>
        <end position="143"/>
    </location>
</feature>
<proteinExistence type="predicted"/>
<dbReference type="EMBL" id="CP002446">
    <property type="protein sequence ID" value="ADV28705.1"/>
    <property type="molecule type" value="Genomic_DNA"/>
</dbReference>
<evidence type="ECO:0000256" key="1">
    <source>
        <dbReference type="ARBA" id="ARBA00000085"/>
    </source>
</evidence>
<protein>
    <recommendedName>
        <fullName evidence="2">histidine kinase</fullName>
        <ecNumber evidence="2">2.7.13.3</ecNumber>
    </recommendedName>
</protein>
<dbReference type="Gene3D" id="3.30.450.20">
    <property type="entry name" value="PAS domain"/>
    <property type="match status" value="2"/>
</dbReference>
<keyword evidence="3" id="KW-0600">Photoreceptor protein</keyword>
<dbReference type="InterPro" id="IPR036890">
    <property type="entry name" value="HATPase_C_sf"/>
</dbReference>
<dbReference type="Pfam" id="PF08447">
    <property type="entry name" value="PAS_3"/>
    <property type="match status" value="1"/>
</dbReference>
<dbReference type="SUPFAM" id="SSF55785">
    <property type="entry name" value="PYP-like sensor domain (PAS domain)"/>
    <property type="match status" value="2"/>
</dbReference>
<gene>
    <name evidence="18" type="ordered locus">Psesu_2881</name>
</gene>
<dbReference type="KEGG" id="psu:Psesu_2881"/>
<dbReference type="InterPro" id="IPR011102">
    <property type="entry name" value="Sig_transdc_His_kinase_HWE"/>
</dbReference>
<dbReference type="InterPro" id="IPR013655">
    <property type="entry name" value="PAS_fold_3"/>
</dbReference>
<dbReference type="STRING" id="743721.Psesu_2881"/>
<dbReference type="eggNOG" id="COG3920">
    <property type="taxonomic scope" value="Bacteria"/>
</dbReference>
<dbReference type="OrthoDB" id="9816309at2"/>
<evidence type="ECO:0000256" key="12">
    <source>
        <dbReference type="ARBA" id="ARBA00022840"/>
    </source>
</evidence>
<keyword evidence="10" id="KW-0547">Nucleotide-binding</keyword>
<keyword evidence="7" id="KW-0288">FMN</keyword>
<evidence type="ECO:0000256" key="2">
    <source>
        <dbReference type="ARBA" id="ARBA00012438"/>
    </source>
</evidence>
<evidence type="ECO:0000256" key="6">
    <source>
        <dbReference type="ARBA" id="ARBA00022630"/>
    </source>
</evidence>
<dbReference type="AlphaFoldDB" id="E6WX06"/>
<dbReference type="CDD" id="cd00130">
    <property type="entry name" value="PAS"/>
    <property type="match status" value="2"/>
</dbReference>
<keyword evidence="9" id="KW-0677">Repeat</keyword>
<evidence type="ECO:0000259" key="17">
    <source>
        <dbReference type="PROSITE" id="PS50113"/>
    </source>
</evidence>
<evidence type="ECO:0000256" key="7">
    <source>
        <dbReference type="ARBA" id="ARBA00022643"/>
    </source>
</evidence>
<evidence type="ECO:0000256" key="9">
    <source>
        <dbReference type="ARBA" id="ARBA00022737"/>
    </source>
</evidence>
<accession>E6WX06</accession>
<evidence type="ECO:0000256" key="8">
    <source>
        <dbReference type="ARBA" id="ARBA00022679"/>
    </source>
</evidence>